<accession>A0ABS3QCE4</accession>
<evidence type="ECO:0000256" key="1">
    <source>
        <dbReference type="SAM" id="MobiDB-lite"/>
    </source>
</evidence>
<dbReference type="Proteomes" id="UP000664369">
    <property type="component" value="Unassembled WGS sequence"/>
</dbReference>
<keyword evidence="3" id="KW-1185">Reference proteome</keyword>
<evidence type="ECO:0000313" key="3">
    <source>
        <dbReference type="Proteomes" id="UP000664369"/>
    </source>
</evidence>
<reference evidence="2 3" key="1">
    <citation type="submission" date="2021-03" db="EMBL/GenBank/DDBJ databases">
        <authorList>
            <person name="Kim M.K."/>
        </authorList>
    </citation>
    <scope>NUCLEOTIDE SEQUENCE [LARGE SCALE GENOMIC DNA]</scope>
    <source>
        <strain evidence="2 3">BT442</strain>
    </source>
</reference>
<organism evidence="2 3">
    <name type="scientific">Hymenobacter negativus</name>
    <dbReference type="NCBI Taxonomy" id="2795026"/>
    <lineage>
        <taxon>Bacteria</taxon>
        <taxon>Pseudomonadati</taxon>
        <taxon>Bacteroidota</taxon>
        <taxon>Cytophagia</taxon>
        <taxon>Cytophagales</taxon>
        <taxon>Hymenobacteraceae</taxon>
        <taxon>Hymenobacter</taxon>
    </lineage>
</organism>
<feature type="region of interest" description="Disordered" evidence="1">
    <location>
        <begin position="38"/>
        <end position="62"/>
    </location>
</feature>
<sequence>MVKNFQRYFRFYLASFLFGLLLMGIRWQGAPLGAAGLEKEPTKTGASAPRPAPAGRATVAFR</sequence>
<protein>
    <submittedName>
        <fullName evidence="2">Uncharacterized protein</fullName>
    </submittedName>
</protein>
<name>A0ABS3QCE4_9BACT</name>
<dbReference type="EMBL" id="JAGETZ010000003">
    <property type="protein sequence ID" value="MBO2008857.1"/>
    <property type="molecule type" value="Genomic_DNA"/>
</dbReference>
<feature type="compositionally biased region" description="Low complexity" evidence="1">
    <location>
        <begin position="45"/>
        <end position="62"/>
    </location>
</feature>
<proteinExistence type="predicted"/>
<comment type="caution">
    <text evidence="2">The sequence shown here is derived from an EMBL/GenBank/DDBJ whole genome shotgun (WGS) entry which is preliminary data.</text>
</comment>
<dbReference type="RefSeq" id="WP_208174491.1">
    <property type="nucleotide sequence ID" value="NZ_JAGETZ010000003.1"/>
</dbReference>
<gene>
    <name evidence="2" type="ORF">J4E00_07320</name>
</gene>
<evidence type="ECO:0000313" key="2">
    <source>
        <dbReference type="EMBL" id="MBO2008857.1"/>
    </source>
</evidence>